<gene>
    <name evidence="1" type="ORF">I598_2382</name>
</gene>
<dbReference type="Proteomes" id="UP000076794">
    <property type="component" value="Chromosome"/>
</dbReference>
<evidence type="ECO:0000313" key="1">
    <source>
        <dbReference type="EMBL" id="ANC31922.1"/>
    </source>
</evidence>
<dbReference type="STRING" id="1300344.I598_2382"/>
<dbReference type="EMBL" id="CP014209">
    <property type="protein sequence ID" value="ANC31922.1"/>
    <property type="molecule type" value="Genomic_DNA"/>
</dbReference>
<dbReference type="AlphaFoldDB" id="A0A161HRJ0"/>
<protein>
    <submittedName>
        <fullName evidence="1">Uncharacterized protein</fullName>
    </submittedName>
</protein>
<name>A0A161HRJ0_9MICO</name>
<dbReference type="KEGG" id="ido:I598_2382"/>
<evidence type="ECO:0000313" key="2">
    <source>
        <dbReference type="Proteomes" id="UP000076794"/>
    </source>
</evidence>
<sequence length="77" mass="8132">MLVEIRLLARLLRVPLLRVEGFVAVRDLPDGVAVGGPPDRTVLARGPGRVGTYGRDLAVAEAIMAELGRSSGLTAPR</sequence>
<organism evidence="1 2">
    <name type="scientific">Isoptericola dokdonensis DS-3</name>
    <dbReference type="NCBI Taxonomy" id="1300344"/>
    <lineage>
        <taxon>Bacteria</taxon>
        <taxon>Bacillati</taxon>
        <taxon>Actinomycetota</taxon>
        <taxon>Actinomycetes</taxon>
        <taxon>Micrococcales</taxon>
        <taxon>Promicromonosporaceae</taxon>
        <taxon>Isoptericola</taxon>
    </lineage>
</organism>
<proteinExistence type="predicted"/>
<keyword evidence="2" id="KW-1185">Reference proteome</keyword>
<reference evidence="1 2" key="1">
    <citation type="submission" date="2016-01" db="EMBL/GenBank/DDBJ databases">
        <title>Complete genome sequence of a soil Actinobacterium, Isoptericola dokdonensis DS-3.</title>
        <authorList>
            <person name="Kwon S.-K."/>
            <person name="Kim J.F."/>
        </authorList>
    </citation>
    <scope>NUCLEOTIDE SEQUENCE [LARGE SCALE GENOMIC DNA]</scope>
    <source>
        <strain evidence="1 2">DS-3</strain>
    </source>
</reference>
<accession>A0A161HRJ0</accession>